<evidence type="ECO:0000256" key="3">
    <source>
        <dbReference type="PROSITE-ProRule" id="PRU10007"/>
    </source>
</evidence>
<reference evidence="6 7" key="2">
    <citation type="journal article" date="2012" name="Open Biol.">
        <title>Characteristics of nucleosomes and linker DNA regions on the genome of the basidiomycete Mixia osmundae revealed by mono- and dinucleosome mapping.</title>
        <authorList>
            <person name="Nishida H."/>
            <person name="Kondo S."/>
            <person name="Matsumoto T."/>
            <person name="Suzuki Y."/>
            <person name="Yoshikawa H."/>
            <person name="Taylor T.D."/>
            <person name="Sugiyama J."/>
        </authorList>
    </citation>
    <scope>NUCLEOTIDE SEQUENCE [LARGE SCALE GENOMIC DNA]</scope>
    <source>
        <strain evidence="7">CBS 9802 / IAM 14324 / JCM 22182 / KY 12970</strain>
    </source>
</reference>
<keyword evidence="2 4" id="KW-0560">Oxidoreductase</keyword>
<sequence length="498" mass="53126">MSELNLTFGDGKTATIPSGLLIDNKFVPALDGKTLDVENPSTGKVIGKVACAGPKDVDAAIKAAKKAFETVYGYKMAGDERGRLLMKLADAIDAHQDEIAAIESLDNGKPFWMAKGIDVAKAAQVFRYYAGWADKDSGTVVETDNESTLIYTRNEPIGVVGQIIPWNFPLLMLSWKLGPALATGCTVVLKTAEQTPLSAIRVAMLIKDIFPPGVVNILTGLGNVAGAALASHPDIEKIAFTGSTLVGRTIMKAAASSNLKKVTLELGGKSANIIFNDADVEQAVRWAAFGFTFNAGQTCCAGSRVYVQSGIYDKVLAALTDHVKSIKVGDAFTADSFQGPQVSKVQFDRIMEHIESGKQTSTLHTGGNKHSSAGEGHFIEPTIFTNVPNDSRIAREEIFGPVLVLQKFTDTEDVIKIANDSVYGLAAAIFTRDISQAITTAHRLQAGTVWVNCVNTLYAGAPFGGFKQSGIGRELGQEALKNYRNVKTVQVNLNAPAP</sequence>
<feature type="active site" evidence="3">
    <location>
        <position position="265"/>
    </location>
</feature>
<dbReference type="FunFam" id="3.40.605.10:FF:000026">
    <property type="entry name" value="Aldehyde dehydrogenase, putative"/>
    <property type="match status" value="1"/>
</dbReference>
<dbReference type="FunCoup" id="G7DSX0">
    <property type="interactions" value="233"/>
</dbReference>
<evidence type="ECO:0000256" key="1">
    <source>
        <dbReference type="ARBA" id="ARBA00009986"/>
    </source>
</evidence>
<gene>
    <name evidence="6" type="primary">Mo00325</name>
    <name evidence="6" type="ORF">E5Q_00325</name>
</gene>
<dbReference type="Gene3D" id="3.40.605.10">
    <property type="entry name" value="Aldehyde Dehydrogenase, Chain A, domain 1"/>
    <property type="match status" value="1"/>
</dbReference>
<proteinExistence type="inferred from homology"/>
<dbReference type="InterPro" id="IPR015590">
    <property type="entry name" value="Aldehyde_DH_dom"/>
</dbReference>
<comment type="similarity">
    <text evidence="1 4">Belongs to the aldehyde dehydrogenase family.</text>
</comment>
<dbReference type="GO" id="GO:0004030">
    <property type="term" value="F:aldehyde dehydrogenase [NAD(P)+] activity"/>
    <property type="evidence" value="ECO:0007669"/>
    <property type="project" value="UniProtKB-ARBA"/>
</dbReference>
<dbReference type="STRING" id="764103.G7DSX0"/>
<reference evidence="6 7" key="1">
    <citation type="journal article" date="2011" name="J. Gen. Appl. Microbiol.">
        <title>Draft genome sequencing of the enigmatic basidiomycete Mixia osmundae.</title>
        <authorList>
            <person name="Nishida H."/>
            <person name="Nagatsuka Y."/>
            <person name="Sugiyama J."/>
        </authorList>
    </citation>
    <scope>NUCLEOTIDE SEQUENCE [LARGE SCALE GENOMIC DNA]</scope>
    <source>
        <strain evidence="7">CBS 9802 / IAM 14324 / JCM 22182 / KY 12970</strain>
    </source>
</reference>
<dbReference type="OrthoDB" id="310895at2759"/>
<dbReference type="Pfam" id="PF00171">
    <property type="entry name" value="Aldedh"/>
    <property type="match status" value="1"/>
</dbReference>
<evidence type="ECO:0000313" key="6">
    <source>
        <dbReference type="EMBL" id="GAA93680.1"/>
    </source>
</evidence>
<dbReference type="EMBL" id="BABT02000014">
    <property type="protein sequence ID" value="GAA93680.1"/>
    <property type="molecule type" value="Genomic_DNA"/>
</dbReference>
<dbReference type="RefSeq" id="XP_014565666.1">
    <property type="nucleotide sequence ID" value="XM_014710180.1"/>
</dbReference>
<protein>
    <recommendedName>
        <fullName evidence="5">Aldehyde dehydrogenase domain-containing protein</fullName>
    </recommendedName>
</protein>
<keyword evidence="7" id="KW-1185">Reference proteome</keyword>
<dbReference type="InterPro" id="IPR016162">
    <property type="entry name" value="Ald_DH_N"/>
</dbReference>
<name>G7DSX0_MIXOS</name>
<dbReference type="AlphaFoldDB" id="G7DSX0"/>
<dbReference type="Gene3D" id="3.40.309.10">
    <property type="entry name" value="Aldehyde Dehydrogenase, Chain A, domain 2"/>
    <property type="match status" value="1"/>
</dbReference>
<dbReference type="eggNOG" id="KOG2450">
    <property type="taxonomic scope" value="Eukaryota"/>
</dbReference>
<evidence type="ECO:0000256" key="4">
    <source>
        <dbReference type="RuleBase" id="RU003345"/>
    </source>
</evidence>
<dbReference type="InParanoid" id="G7DSX0"/>
<evidence type="ECO:0000256" key="2">
    <source>
        <dbReference type="ARBA" id="ARBA00023002"/>
    </source>
</evidence>
<dbReference type="PROSITE" id="PS00687">
    <property type="entry name" value="ALDEHYDE_DEHYDR_GLU"/>
    <property type="match status" value="1"/>
</dbReference>
<comment type="caution">
    <text evidence="6">The sequence shown here is derived from an EMBL/GenBank/DDBJ whole genome shotgun (WGS) entry which is preliminary data.</text>
</comment>
<accession>G7DSX0</accession>
<dbReference type="PANTHER" id="PTHR11699">
    <property type="entry name" value="ALDEHYDE DEHYDROGENASE-RELATED"/>
    <property type="match status" value="1"/>
</dbReference>
<evidence type="ECO:0000259" key="5">
    <source>
        <dbReference type="Pfam" id="PF00171"/>
    </source>
</evidence>
<evidence type="ECO:0000313" key="7">
    <source>
        <dbReference type="Proteomes" id="UP000009131"/>
    </source>
</evidence>
<dbReference type="InterPro" id="IPR016161">
    <property type="entry name" value="Ald_DH/histidinol_DH"/>
</dbReference>
<dbReference type="InterPro" id="IPR029510">
    <property type="entry name" value="Ald_DH_CS_GLU"/>
</dbReference>
<dbReference type="FunFam" id="3.40.605.10:FF:000050">
    <property type="entry name" value="Aldehyde dehydrogenase, mitochondrial"/>
    <property type="match status" value="1"/>
</dbReference>
<dbReference type="SUPFAM" id="SSF53720">
    <property type="entry name" value="ALDH-like"/>
    <property type="match status" value="1"/>
</dbReference>
<dbReference type="Proteomes" id="UP000009131">
    <property type="component" value="Unassembled WGS sequence"/>
</dbReference>
<dbReference type="FunFam" id="3.40.309.10:FF:000012">
    <property type="entry name" value="Betaine aldehyde dehydrogenase"/>
    <property type="match status" value="1"/>
</dbReference>
<dbReference type="InterPro" id="IPR016163">
    <property type="entry name" value="Ald_DH_C"/>
</dbReference>
<dbReference type="CDD" id="cd07091">
    <property type="entry name" value="ALDH_F1-2_Ald2-like"/>
    <property type="match status" value="1"/>
</dbReference>
<organism evidence="6 7">
    <name type="scientific">Mixia osmundae (strain CBS 9802 / IAM 14324 / JCM 22182 / KY 12970)</name>
    <dbReference type="NCBI Taxonomy" id="764103"/>
    <lineage>
        <taxon>Eukaryota</taxon>
        <taxon>Fungi</taxon>
        <taxon>Dikarya</taxon>
        <taxon>Basidiomycota</taxon>
        <taxon>Pucciniomycotina</taxon>
        <taxon>Mixiomycetes</taxon>
        <taxon>Mixiales</taxon>
        <taxon>Mixiaceae</taxon>
        <taxon>Mixia</taxon>
    </lineage>
</organism>
<dbReference type="OMA" id="GQLIMQY"/>
<feature type="domain" description="Aldehyde dehydrogenase" evidence="5">
    <location>
        <begin position="31"/>
        <end position="489"/>
    </location>
</feature>
<dbReference type="HOGENOM" id="CLU_005391_0_2_1"/>